<feature type="domain" description="HTH La-type RNA-binding" evidence="7">
    <location>
        <begin position="33"/>
        <end position="125"/>
    </location>
</feature>
<feature type="domain" description="RRM" evidence="6">
    <location>
        <begin position="130"/>
        <end position="211"/>
    </location>
</feature>
<evidence type="ECO:0000256" key="1">
    <source>
        <dbReference type="ARBA" id="ARBA00004123"/>
    </source>
</evidence>
<feature type="region of interest" description="Disordered" evidence="5">
    <location>
        <begin position="218"/>
        <end position="237"/>
    </location>
</feature>
<dbReference type="Gene3D" id="1.10.10.10">
    <property type="entry name" value="Winged helix-like DNA-binding domain superfamily/Winged helix DNA-binding domain"/>
    <property type="match status" value="1"/>
</dbReference>
<dbReference type="PROSITE" id="PS50102">
    <property type="entry name" value="RRM"/>
    <property type="match status" value="1"/>
</dbReference>
<dbReference type="CDD" id="cd07323">
    <property type="entry name" value="LAM"/>
    <property type="match status" value="1"/>
</dbReference>
<evidence type="ECO:0000256" key="4">
    <source>
        <dbReference type="PROSITE-ProRule" id="PRU00332"/>
    </source>
</evidence>
<dbReference type="PROSITE" id="PS50961">
    <property type="entry name" value="HTH_LA"/>
    <property type="match status" value="1"/>
</dbReference>
<dbReference type="SUPFAM" id="SSF54928">
    <property type="entry name" value="RNA-binding domain, RBD"/>
    <property type="match status" value="1"/>
</dbReference>
<dbReference type="InterPro" id="IPR035979">
    <property type="entry name" value="RBD_domain_sf"/>
</dbReference>
<dbReference type="PANTHER" id="PTHR22792:SF140">
    <property type="entry name" value="ACHILLES, ISOFORM A"/>
    <property type="match status" value="1"/>
</dbReference>
<dbReference type="InterPro" id="IPR012677">
    <property type="entry name" value="Nucleotide-bd_a/b_plait_sf"/>
</dbReference>
<comment type="subcellular location">
    <subcellularLocation>
        <location evidence="1">Nucleus</location>
    </subcellularLocation>
</comment>
<dbReference type="InterPro" id="IPR045180">
    <property type="entry name" value="La_dom_prot"/>
</dbReference>
<dbReference type="InterPro" id="IPR036390">
    <property type="entry name" value="WH_DNA-bd_sf"/>
</dbReference>
<protein>
    <recommendedName>
        <fullName evidence="10">RRM domain-containing protein</fullName>
    </recommendedName>
</protein>
<proteinExistence type="predicted"/>
<feature type="compositionally biased region" description="Basic residues" evidence="5">
    <location>
        <begin position="226"/>
        <end position="237"/>
    </location>
</feature>
<dbReference type="SMART" id="SM00715">
    <property type="entry name" value="LA"/>
    <property type="match status" value="1"/>
</dbReference>
<dbReference type="SUPFAM" id="SSF46785">
    <property type="entry name" value="Winged helix' DNA-binding domain"/>
    <property type="match status" value="1"/>
</dbReference>
<dbReference type="EMBL" id="JAPFFF010000018">
    <property type="protein sequence ID" value="KAK8861111.1"/>
    <property type="molecule type" value="Genomic_DNA"/>
</dbReference>
<reference evidence="8 9" key="1">
    <citation type="submission" date="2024-04" db="EMBL/GenBank/DDBJ databases">
        <title>Tritrichomonas musculus Genome.</title>
        <authorList>
            <person name="Alves-Ferreira E."/>
            <person name="Grigg M."/>
            <person name="Lorenzi H."/>
            <person name="Galac M."/>
        </authorList>
    </citation>
    <scope>NUCLEOTIDE SEQUENCE [LARGE SCALE GENOMIC DNA]</scope>
    <source>
        <strain evidence="8 9">EAF2021</strain>
    </source>
</reference>
<dbReference type="InterPro" id="IPR002344">
    <property type="entry name" value="Lupus_La"/>
</dbReference>
<evidence type="ECO:0000313" key="9">
    <source>
        <dbReference type="Proteomes" id="UP001470230"/>
    </source>
</evidence>
<dbReference type="InterPro" id="IPR006630">
    <property type="entry name" value="La_HTH"/>
</dbReference>
<evidence type="ECO:0000259" key="6">
    <source>
        <dbReference type="PROSITE" id="PS50102"/>
    </source>
</evidence>
<dbReference type="Proteomes" id="UP001470230">
    <property type="component" value="Unassembled WGS sequence"/>
</dbReference>
<sequence>MLSNIWNKILSIFGGSNEESKSGHHHHHHRREHHHLTEIQKQARRQIEFYFSPPNFQRDSYMKQLVDQRDDRYCEISEFVEKFNKIKELGISVEELAEALSTSHKLEVDETKTLVRTIDPIENDPRINYKTICIEGIDKQETEANLKNLLTEQFGKIVYLKMRTYQDKRSRSKKFSGKIDVQLLSEEKAEEAHEKGFEYNGEVLPVRIFAKLLDNEDEKGNNSIKRSPRSAKPKASE</sequence>
<name>A0ABR2IDM7_9EUKA</name>
<keyword evidence="2 4" id="KW-0694">RNA-binding</keyword>
<evidence type="ECO:0008006" key="10">
    <source>
        <dbReference type="Google" id="ProtNLM"/>
    </source>
</evidence>
<accession>A0ABR2IDM7</accession>
<evidence type="ECO:0000256" key="2">
    <source>
        <dbReference type="ARBA" id="ARBA00022884"/>
    </source>
</evidence>
<dbReference type="InterPro" id="IPR000504">
    <property type="entry name" value="RRM_dom"/>
</dbReference>
<evidence type="ECO:0000313" key="8">
    <source>
        <dbReference type="EMBL" id="KAK8861111.1"/>
    </source>
</evidence>
<dbReference type="Pfam" id="PF05383">
    <property type="entry name" value="La"/>
    <property type="match status" value="1"/>
</dbReference>
<dbReference type="PANTHER" id="PTHR22792">
    <property type="entry name" value="LUPUS LA PROTEIN-RELATED"/>
    <property type="match status" value="1"/>
</dbReference>
<dbReference type="InterPro" id="IPR036388">
    <property type="entry name" value="WH-like_DNA-bd_sf"/>
</dbReference>
<comment type="caution">
    <text evidence="8">The sequence shown here is derived from an EMBL/GenBank/DDBJ whole genome shotgun (WGS) entry which is preliminary data.</text>
</comment>
<evidence type="ECO:0000256" key="3">
    <source>
        <dbReference type="ARBA" id="ARBA00023242"/>
    </source>
</evidence>
<evidence type="ECO:0000259" key="7">
    <source>
        <dbReference type="PROSITE" id="PS50961"/>
    </source>
</evidence>
<evidence type="ECO:0000256" key="5">
    <source>
        <dbReference type="SAM" id="MobiDB-lite"/>
    </source>
</evidence>
<dbReference type="PRINTS" id="PR00302">
    <property type="entry name" value="LUPUSLA"/>
</dbReference>
<dbReference type="SMART" id="SM00360">
    <property type="entry name" value="RRM"/>
    <property type="match status" value="1"/>
</dbReference>
<dbReference type="Gene3D" id="3.30.70.330">
    <property type="match status" value="1"/>
</dbReference>
<keyword evidence="9" id="KW-1185">Reference proteome</keyword>
<keyword evidence="3" id="KW-0539">Nucleus</keyword>
<gene>
    <name evidence="8" type="ORF">M9Y10_012806</name>
</gene>
<organism evidence="8 9">
    <name type="scientific">Tritrichomonas musculus</name>
    <dbReference type="NCBI Taxonomy" id="1915356"/>
    <lineage>
        <taxon>Eukaryota</taxon>
        <taxon>Metamonada</taxon>
        <taxon>Parabasalia</taxon>
        <taxon>Tritrichomonadida</taxon>
        <taxon>Tritrichomonadidae</taxon>
        <taxon>Tritrichomonas</taxon>
    </lineage>
</organism>